<dbReference type="GO" id="GO:0030288">
    <property type="term" value="C:outer membrane-bounded periplasmic space"/>
    <property type="evidence" value="ECO:0007669"/>
    <property type="project" value="TreeGrafter"/>
</dbReference>
<dbReference type="InterPro" id="IPR018392">
    <property type="entry name" value="LysM"/>
</dbReference>
<gene>
    <name evidence="5" type="ORF">GCM10007100_11450</name>
</gene>
<dbReference type="SMART" id="SM00257">
    <property type="entry name" value="LysM"/>
    <property type="match status" value="1"/>
</dbReference>
<dbReference type="PANTHER" id="PTHR30404">
    <property type="entry name" value="N-ACETYLMURAMOYL-L-ALANINE AMIDASE"/>
    <property type="match status" value="1"/>
</dbReference>
<dbReference type="EMBL" id="BMXI01000004">
    <property type="protein sequence ID" value="GHC47445.1"/>
    <property type="molecule type" value="Genomic_DNA"/>
</dbReference>
<reference evidence="5" key="1">
    <citation type="journal article" date="2014" name="Int. J. Syst. Evol. Microbiol.">
        <title>Complete genome sequence of Corynebacterium casei LMG S-19264T (=DSM 44701T), isolated from a smear-ripened cheese.</title>
        <authorList>
            <consortium name="US DOE Joint Genome Institute (JGI-PGF)"/>
            <person name="Walter F."/>
            <person name="Albersmeier A."/>
            <person name="Kalinowski J."/>
            <person name="Ruckert C."/>
        </authorList>
    </citation>
    <scope>NUCLEOTIDE SEQUENCE</scope>
    <source>
        <strain evidence="5">KCTC 12988</strain>
    </source>
</reference>
<accession>A0A918THS4</accession>
<dbReference type="PROSITE" id="PS51782">
    <property type="entry name" value="LYSM"/>
    <property type="match status" value="1"/>
</dbReference>
<dbReference type="InterPro" id="IPR002508">
    <property type="entry name" value="MurNAc-LAA_cat"/>
</dbReference>
<dbReference type="AlphaFoldDB" id="A0A918THS4"/>
<organism evidence="5 6">
    <name type="scientific">Roseibacillus persicicus</name>
    <dbReference type="NCBI Taxonomy" id="454148"/>
    <lineage>
        <taxon>Bacteria</taxon>
        <taxon>Pseudomonadati</taxon>
        <taxon>Verrucomicrobiota</taxon>
        <taxon>Verrucomicrobiia</taxon>
        <taxon>Verrucomicrobiales</taxon>
        <taxon>Verrucomicrobiaceae</taxon>
        <taxon>Roseibacillus</taxon>
    </lineage>
</organism>
<dbReference type="EC" id="3.5.1.28" evidence="2"/>
<protein>
    <recommendedName>
        <fullName evidence="2">N-acetylmuramoyl-L-alanine amidase</fullName>
        <ecNumber evidence="2">3.5.1.28</ecNumber>
    </recommendedName>
</protein>
<dbReference type="CDD" id="cd00118">
    <property type="entry name" value="LysM"/>
    <property type="match status" value="1"/>
</dbReference>
<dbReference type="SMART" id="SM00646">
    <property type="entry name" value="Ami_3"/>
    <property type="match status" value="1"/>
</dbReference>
<evidence type="ECO:0000256" key="3">
    <source>
        <dbReference type="ARBA" id="ARBA00022801"/>
    </source>
</evidence>
<dbReference type="PANTHER" id="PTHR30404:SF0">
    <property type="entry name" value="N-ACETYLMURAMOYL-L-ALANINE AMIDASE AMIC"/>
    <property type="match status" value="1"/>
</dbReference>
<dbReference type="Pfam" id="PF01476">
    <property type="entry name" value="LysM"/>
    <property type="match status" value="1"/>
</dbReference>
<proteinExistence type="predicted"/>
<dbReference type="CDD" id="cd02696">
    <property type="entry name" value="MurNAc-LAA"/>
    <property type="match status" value="1"/>
</dbReference>
<dbReference type="Pfam" id="PF01520">
    <property type="entry name" value="Amidase_3"/>
    <property type="match status" value="1"/>
</dbReference>
<reference evidence="5" key="2">
    <citation type="submission" date="2020-09" db="EMBL/GenBank/DDBJ databases">
        <authorList>
            <person name="Sun Q."/>
            <person name="Kim S."/>
        </authorList>
    </citation>
    <scope>NUCLEOTIDE SEQUENCE</scope>
    <source>
        <strain evidence="5">KCTC 12988</strain>
    </source>
</reference>
<comment type="catalytic activity">
    <reaction evidence="1">
        <text>Hydrolyzes the link between N-acetylmuramoyl residues and L-amino acid residues in certain cell-wall glycopeptides.</text>
        <dbReference type="EC" id="3.5.1.28"/>
    </reaction>
</comment>
<evidence type="ECO:0000313" key="5">
    <source>
        <dbReference type="EMBL" id="GHC47445.1"/>
    </source>
</evidence>
<feature type="domain" description="LysM" evidence="4">
    <location>
        <begin position="15"/>
        <end position="59"/>
    </location>
</feature>
<dbReference type="Gene3D" id="3.40.630.40">
    <property type="entry name" value="Zn-dependent exopeptidases"/>
    <property type="match status" value="1"/>
</dbReference>
<evidence type="ECO:0000313" key="6">
    <source>
        <dbReference type="Proteomes" id="UP000644507"/>
    </source>
</evidence>
<dbReference type="InterPro" id="IPR036779">
    <property type="entry name" value="LysM_dom_sf"/>
</dbReference>
<evidence type="ECO:0000259" key="4">
    <source>
        <dbReference type="PROSITE" id="PS51782"/>
    </source>
</evidence>
<name>A0A918THS4_9BACT</name>
<dbReference type="SUPFAM" id="SSF53187">
    <property type="entry name" value="Zn-dependent exopeptidases"/>
    <property type="match status" value="1"/>
</dbReference>
<dbReference type="Gene3D" id="3.10.350.10">
    <property type="entry name" value="LysM domain"/>
    <property type="match status" value="1"/>
</dbReference>
<comment type="caution">
    <text evidence="5">The sequence shown here is derived from an EMBL/GenBank/DDBJ whole genome shotgun (WGS) entry which is preliminary data.</text>
</comment>
<keyword evidence="6" id="KW-1185">Reference proteome</keyword>
<evidence type="ECO:0000256" key="1">
    <source>
        <dbReference type="ARBA" id="ARBA00001561"/>
    </source>
</evidence>
<dbReference type="SUPFAM" id="SSF54106">
    <property type="entry name" value="LysM domain"/>
    <property type="match status" value="1"/>
</dbReference>
<keyword evidence="3" id="KW-0378">Hydrolase</keyword>
<dbReference type="InterPro" id="IPR050695">
    <property type="entry name" value="N-acetylmuramoyl_amidase_3"/>
</dbReference>
<dbReference type="GO" id="GO:0008745">
    <property type="term" value="F:N-acetylmuramoyl-L-alanine amidase activity"/>
    <property type="evidence" value="ECO:0007669"/>
    <property type="project" value="UniProtKB-EC"/>
</dbReference>
<evidence type="ECO:0000256" key="2">
    <source>
        <dbReference type="ARBA" id="ARBA00011901"/>
    </source>
</evidence>
<sequence length="264" mass="28857">MCGICLVAVLANANGAHIVKKGETLYSIATANKVSVQRLMSENGITKPTSLQIGRRLTIPGTSSKKKTASISLKTSTVTRSSSSVTKSKTVIIDPGHGGRDKGAVWGGVRESDLNLKTAFKLEYYLKRAGYKVVMTRRSDRYVSLMSRAAIANRYRNAVFVSIHYNATRETWVHGGETFHGGSSTSRYLASSLQRNLVSHCKVRNRGARYAGFTVLHNTKCPAALVECGFISNAKERARCNTSSFQDAAARSILAGIERWDRAY</sequence>
<dbReference type="GO" id="GO:0009253">
    <property type="term" value="P:peptidoglycan catabolic process"/>
    <property type="evidence" value="ECO:0007669"/>
    <property type="project" value="InterPro"/>
</dbReference>
<dbReference type="Proteomes" id="UP000644507">
    <property type="component" value="Unassembled WGS sequence"/>
</dbReference>